<dbReference type="Proteomes" id="UP000509222">
    <property type="component" value="Chromosome"/>
</dbReference>
<organism evidence="1 2">
    <name type="scientific">Planococcus glaciei</name>
    <dbReference type="NCBI Taxonomy" id="459472"/>
    <lineage>
        <taxon>Bacteria</taxon>
        <taxon>Bacillati</taxon>
        <taxon>Bacillota</taxon>
        <taxon>Bacilli</taxon>
        <taxon>Bacillales</taxon>
        <taxon>Caryophanaceae</taxon>
        <taxon>Planococcus</taxon>
    </lineage>
</organism>
<reference evidence="1 2" key="1">
    <citation type="submission" date="2020-04" db="EMBL/GenBank/DDBJ databases">
        <authorList>
            <person name="Pajer P."/>
            <person name="Broz P."/>
        </authorList>
    </citation>
    <scope>NUCLEOTIDE SEQUENCE [LARGE SCALE GENOMIC DNA]</scope>
    <source>
        <strain evidence="2">NRL-ATB46093</strain>
    </source>
</reference>
<sequence length="101" mass="12134">MGIDIVFYNKKGQRIGHTEIEYKFHEALFFRNNNWGSYHQLRKPSDFYLTNIKYNRKEINNLIEDLKNIRMFIPKDYQNQVDDLVLQLEPQVVDNIHCAGD</sequence>
<evidence type="ECO:0000313" key="2">
    <source>
        <dbReference type="Proteomes" id="UP000509222"/>
    </source>
</evidence>
<dbReference type="RefSeq" id="WP_036809007.1">
    <property type="nucleotide sequence ID" value="NZ_CP051177.1"/>
</dbReference>
<name>A0A7H8QD45_9BACL</name>
<gene>
    <name evidence="1" type="ORF">HF394_15885</name>
</gene>
<evidence type="ECO:0000313" key="1">
    <source>
        <dbReference type="EMBL" id="QKX51938.1"/>
    </source>
</evidence>
<keyword evidence="2" id="KW-1185">Reference proteome</keyword>
<proteinExistence type="predicted"/>
<protein>
    <submittedName>
        <fullName evidence="1">Uncharacterized protein</fullName>
    </submittedName>
</protein>
<reference evidence="2" key="2">
    <citation type="submission" date="2020-06" db="EMBL/GenBank/DDBJ databases">
        <title>Isolation of Planomicrobium glaciei.</title>
        <authorList>
            <person name="Malisova L."/>
            <person name="Safrankova R."/>
            <person name="Jakubu V."/>
            <person name="Spanelova P."/>
        </authorList>
    </citation>
    <scope>NUCLEOTIDE SEQUENCE [LARGE SCALE GENOMIC DNA]</scope>
    <source>
        <strain evidence="2">NRL-ATB46093</strain>
    </source>
</reference>
<dbReference type="EMBL" id="CP051177">
    <property type="protein sequence ID" value="QKX51938.1"/>
    <property type="molecule type" value="Genomic_DNA"/>
</dbReference>
<accession>A0A7H8QD45</accession>
<dbReference type="AlphaFoldDB" id="A0A7H8QD45"/>